<keyword evidence="4" id="KW-1185">Reference proteome</keyword>
<feature type="transmembrane region" description="Helical" evidence="1">
    <location>
        <begin position="68"/>
        <end position="85"/>
    </location>
</feature>
<dbReference type="Proteomes" id="UP001055159">
    <property type="component" value="Chromosome"/>
</dbReference>
<reference evidence="3" key="3">
    <citation type="submission" date="2022-08" db="EMBL/GenBank/DDBJ databases">
        <title>Whole genome sequencing of non-tuberculosis mycobacteria type-strains.</title>
        <authorList>
            <person name="Igarashi Y."/>
            <person name="Osugi A."/>
            <person name="Mitarai S."/>
        </authorList>
    </citation>
    <scope>NUCLEOTIDE SEQUENCE</scope>
    <source>
        <strain evidence="3">JCM 16372</strain>
    </source>
</reference>
<dbReference type="Proteomes" id="UP001140272">
    <property type="component" value="Unassembled WGS sequence"/>
</dbReference>
<accession>A0A9X3BI03</accession>
<organism evidence="2 5">
    <name type="scientific">Mycolicibacterium rufum</name>
    <dbReference type="NCBI Taxonomy" id="318424"/>
    <lineage>
        <taxon>Bacteria</taxon>
        <taxon>Bacillati</taxon>
        <taxon>Actinomycetota</taxon>
        <taxon>Actinomycetes</taxon>
        <taxon>Mycobacteriales</taxon>
        <taxon>Mycobacteriaceae</taxon>
        <taxon>Mycolicibacterium</taxon>
    </lineage>
</organism>
<keyword evidence="1" id="KW-0472">Membrane</keyword>
<evidence type="ECO:0000313" key="5">
    <source>
        <dbReference type="Proteomes" id="UP001140272"/>
    </source>
</evidence>
<reference evidence="2" key="1">
    <citation type="submission" date="2020-07" db="EMBL/GenBank/DDBJ databases">
        <authorList>
            <person name="Pettersson B.M.F."/>
            <person name="Behra P.R.K."/>
            <person name="Ramesh M."/>
            <person name="Das S."/>
            <person name="Dasgupta S."/>
            <person name="Kirsebom L.A."/>
        </authorList>
    </citation>
    <scope>NUCLEOTIDE SEQUENCE</scope>
    <source>
        <strain evidence="2">DSM 45406</strain>
    </source>
</reference>
<protein>
    <recommendedName>
        <fullName evidence="6">DoxX-like family protein</fullName>
    </recommendedName>
</protein>
<dbReference type="EMBL" id="CP092427">
    <property type="protein sequence ID" value="ULP37382.1"/>
    <property type="molecule type" value="Genomic_DNA"/>
</dbReference>
<gene>
    <name evidence="2" type="ORF">H7H73_19225</name>
    <name evidence="3" type="ORF">MJO55_02775</name>
</gene>
<proteinExistence type="predicted"/>
<dbReference type="RefSeq" id="WP_043404709.1">
    <property type="nucleotide sequence ID" value="NZ_CP092427.2"/>
</dbReference>
<evidence type="ECO:0000313" key="4">
    <source>
        <dbReference type="Proteomes" id="UP001055159"/>
    </source>
</evidence>
<dbReference type="EMBL" id="JACKRN010000670">
    <property type="protein sequence ID" value="MCV7072188.1"/>
    <property type="molecule type" value="Genomic_DNA"/>
</dbReference>
<dbReference type="AlphaFoldDB" id="A0A9X3BI03"/>
<evidence type="ECO:0008006" key="6">
    <source>
        <dbReference type="Google" id="ProtNLM"/>
    </source>
</evidence>
<sequence length="88" mass="9355">MPQQNSRAATVAGLVLAGTGLSHFVVPQVYESFTKPAFPDNTRTHVYIDGGIETVVGLGLAARKTRKLALAGLVAYLLYLGGNVVRQK</sequence>
<name>A0A9X3BI03_9MYCO</name>
<evidence type="ECO:0000313" key="2">
    <source>
        <dbReference type="EMBL" id="MCV7072188.1"/>
    </source>
</evidence>
<keyword evidence="1" id="KW-0812">Transmembrane</keyword>
<evidence type="ECO:0000256" key="1">
    <source>
        <dbReference type="SAM" id="Phobius"/>
    </source>
</evidence>
<keyword evidence="1" id="KW-1133">Transmembrane helix</keyword>
<evidence type="ECO:0000313" key="3">
    <source>
        <dbReference type="EMBL" id="ULP37382.1"/>
    </source>
</evidence>
<reference evidence="2" key="2">
    <citation type="journal article" date="2022" name="BMC Genomics">
        <title>Comparative genome analysis of mycobacteria focusing on tRNA and non-coding RNA.</title>
        <authorList>
            <person name="Behra P.R.K."/>
            <person name="Pettersson B.M.F."/>
            <person name="Ramesh M."/>
            <person name="Das S."/>
            <person name="Dasgupta S."/>
            <person name="Kirsebom L.A."/>
        </authorList>
    </citation>
    <scope>NUCLEOTIDE SEQUENCE</scope>
    <source>
        <strain evidence="2">DSM 45406</strain>
    </source>
</reference>